<sequence length="106" mass="11628">MCACAHGQVARRPVRAVRLCPWSKRDNTSLTDCWGRLNSPKRRQSRTIIIQNYYHRCTAKATSAGGQLTADVQLRAGRLSLAATLASRAVQGDPFNLNRSSESQGA</sequence>
<comment type="caution">
    <text evidence="1">The sequence shown here is derived from an EMBL/GenBank/DDBJ whole genome shotgun (WGS) entry which is preliminary data.</text>
</comment>
<keyword evidence="2" id="KW-1185">Reference proteome</keyword>
<reference evidence="1 2" key="1">
    <citation type="journal article" date="2019" name="Commun. Biol.">
        <title>The bagworm genome reveals a unique fibroin gene that provides high tensile strength.</title>
        <authorList>
            <person name="Kono N."/>
            <person name="Nakamura H."/>
            <person name="Ohtoshi R."/>
            <person name="Tomita M."/>
            <person name="Numata K."/>
            <person name="Arakawa K."/>
        </authorList>
    </citation>
    <scope>NUCLEOTIDE SEQUENCE [LARGE SCALE GENOMIC DNA]</scope>
</reference>
<evidence type="ECO:0000313" key="1">
    <source>
        <dbReference type="EMBL" id="GBP85242.1"/>
    </source>
</evidence>
<gene>
    <name evidence="1" type="ORF">EVAR_55821_1</name>
</gene>
<proteinExistence type="predicted"/>
<dbReference type="Proteomes" id="UP000299102">
    <property type="component" value="Unassembled WGS sequence"/>
</dbReference>
<protein>
    <submittedName>
        <fullName evidence="1">Uncharacterized protein</fullName>
    </submittedName>
</protein>
<dbReference type="AlphaFoldDB" id="A0A4C1ZCZ5"/>
<dbReference type="EMBL" id="BGZK01001724">
    <property type="protein sequence ID" value="GBP85242.1"/>
    <property type="molecule type" value="Genomic_DNA"/>
</dbReference>
<evidence type="ECO:0000313" key="2">
    <source>
        <dbReference type="Proteomes" id="UP000299102"/>
    </source>
</evidence>
<name>A0A4C1ZCZ5_EUMVA</name>
<accession>A0A4C1ZCZ5</accession>
<organism evidence="1 2">
    <name type="scientific">Eumeta variegata</name>
    <name type="common">Bagworm moth</name>
    <name type="synonym">Eumeta japonica</name>
    <dbReference type="NCBI Taxonomy" id="151549"/>
    <lineage>
        <taxon>Eukaryota</taxon>
        <taxon>Metazoa</taxon>
        <taxon>Ecdysozoa</taxon>
        <taxon>Arthropoda</taxon>
        <taxon>Hexapoda</taxon>
        <taxon>Insecta</taxon>
        <taxon>Pterygota</taxon>
        <taxon>Neoptera</taxon>
        <taxon>Endopterygota</taxon>
        <taxon>Lepidoptera</taxon>
        <taxon>Glossata</taxon>
        <taxon>Ditrysia</taxon>
        <taxon>Tineoidea</taxon>
        <taxon>Psychidae</taxon>
        <taxon>Oiketicinae</taxon>
        <taxon>Eumeta</taxon>
    </lineage>
</organism>